<reference evidence="1" key="2">
    <citation type="submission" date="2021-09" db="EMBL/GenBank/DDBJ databases">
        <authorList>
            <person name="Gilroy R."/>
        </authorList>
    </citation>
    <scope>NUCLEOTIDE SEQUENCE</scope>
    <source>
        <strain evidence="1">CHK189-29639</strain>
    </source>
</reference>
<dbReference type="Proteomes" id="UP000759256">
    <property type="component" value="Unassembled WGS sequence"/>
</dbReference>
<organism evidence="1 2">
    <name type="scientific">Ligilactobacillus salivarius</name>
    <dbReference type="NCBI Taxonomy" id="1624"/>
    <lineage>
        <taxon>Bacteria</taxon>
        <taxon>Bacillati</taxon>
        <taxon>Bacillota</taxon>
        <taxon>Bacilli</taxon>
        <taxon>Lactobacillales</taxon>
        <taxon>Lactobacillaceae</taxon>
        <taxon>Ligilactobacillus</taxon>
    </lineage>
</organism>
<dbReference type="Pfam" id="PF11148">
    <property type="entry name" value="DUF2922"/>
    <property type="match status" value="1"/>
</dbReference>
<gene>
    <name evidence="1" type="ORF">K8V06_09390</name>
</gene>
<accession>A0A921IFR7</accession>
<comment type="caution">
    <text evidence="1">The sequence shown here is derived from an EMBL/GenBank/DDBJ whole genome shotgun (WGS) entry which is preliminary data.</text>
</comment>
<proteinExistence type="predicted"/>
<dbReference type="InterPro" id="IPR021321">
    <property type="entry name" value="DUF2922"/>
</dbReference>
<protein>
    <submittedName>
        <fullName evidence="1">DUF2922 domain-containing protein</fullName>
    </submittedName>
</protein>
<evidence type="ECO:0000313" key="1">
    <source>
        <dbReference type="EMBL" id="HJG16331.1"/>
    </source>
</evidence>
<evidence type="ECO:0000313" key="2">
    <source>
        <dbReference type="Proteomes" id="UP000759256"/>
    </source>
</evidence>
<name>A0A921IFR7_9LACO</name>
<sequence>MAKKVLKLVFKNAKEKSKMITIADPKEGLSKEVVQESMTRIAATKAFTKDEVVLYDSVDSAKYYTTQADEIFDNEAE</sequence>
<reference evidence="1" key="1">
    <citation type="journal article" date="2021" name="PeerJ">
        <title>Extensive microbial diversity within the chicken gut microbiome revealed by metagenomics and culture.</title>
        <authorList>
            <person name="Gilroy R."/>
            <person name="Ravi A."/>
            <person name="Getino M."/>
            <person name="Pursley I."/>
            <person name="Horton D.L."/>
            <person name="Alikhan N.F."/>
            <person name="Baker D."/>
            <person name="Gharbi K."/>
            <person name="Hall N."/>
            <person name="Watson M."/>
            <person name="Adriaenssens E.M."/>
            <person name="Foster-Nyarko E."/>
            <person name="Jarju S."/>
            <person name="Secka A."/>
            <person name="Antonio M."/>
            <person name="Oren A."/>
            <person name="Chaudhuri R.R."/>
            <person name="La Ragione R."/>
            <person name="Hildebrand F."/>
            <person name="Pallen M.J."/>
        </authorList>
    </citation>
    <scope>NUCLEOTIDE SEQUENCE</scope>
    <source>
        <strain evidence="1">CHK189-29639</strain>
    </source>
</reference>
<dbReference type="EMBL" id="DYVK01000093">
    <property type="protein sequence ID" value="HJG16331.1"/>
    <property type="molecule type" value="Genomic_DNA"/>
</dbReference>
<dbReference type="AlphaFoldDB" id="A0A921IFR7"/>